<gene>
    <name evidence="1" type="ORF">K466DRAFT_569381</name>
</gene>
<dbReference type="AlphaFoldDB" id="A0A5C3NWH4"/>
<accession>A0A5C3NWH4</accession>
<evidence type="ECO:0000313" key="1">
    <source>
        <dbReference type="EMBL" id="TFK80887.1"/>
    </source>
</evidence>
<reference evidence="1 2" key="1">
    <citation type="journal article" date="2019" name="Nat. Ecol. Evol.">
        <title>Megaphylogeny resolves global patterns of mushroom evolution.</title>
        <authorList>
            <person name="Varga T."/>
            <person name="Krizsan K."/>
            <person name="Foldi C."/>
            <person name="Dima B."/>
            <person name="Sanchez-Garcia M."/>
            <person name="Sanchez-Ramirez S."/>
            <person name="Szollosi G.J."/>
            <person name="Szarkandi J.G."/>
            <person name="Papp V."/>
            <person name="Albert L."/>
            <person name="Andreopoulos W."/>
            <person name="Angelini C."/>
            <person name="Antonin V."/>
            <person name="Barry K.W."/>
            <person name="Bougher N.L."/>
            <person name="Buchanan P."/>
            <person name="Buyck B."/>
            <person name="Bense V."/>
            <person name="Catcheside P."/>
            <person name="Chovatia M."/>
            <person name="Cooper J."/>
            <person name="Damon W."/>
            <person name="Desjardin D."/>
            <person name="Finy P."/>
            <person name="Geml J."/>
            <person name="Haridas S."/>
            <person name="Hughes K."/>
            <person name="Justo A."/>
            <person name="Karasinski D."/>
            <person name="Kautmanova I."/>
            <person name="Kiss B."/>
            <person name="Kocsube S."/>
            <person name="Kotiranta H."/>
            <person name="LaButti K.M."/>
            <person name="Lechner B.E."/>
            <person name="Liimatainen K."/>
            <person name="Lipzen A."/>
            <person name="Lukacs Z."/>
            <person name="Mihaltcheva S."/>
            <person name="Morgado L.N."/>
            <person name="Niskanen T."/>
            <person name="Noordeloos M.E."/>
            <person name="Ohm R.A."/>
            <person name="Ortiz-Santana B."/>
            <person name="Ovrebo C."/>
            <person name="Racz N."/>
            <person name="Riley R."/>
            <person name="Savchenko A."/>
            <person name="Shiryaev A."/>
            <person name="Soop K."/>
            <person name="Spirin V."/>
            <person name="Szebenyi C."/>
            <person name="Tomsovsky M."/>
            <person name="Tulloss R.E."/>
            <person name="Uehling J."/>
            <person name="Grigoriev I.V."/>
            <person name="Vagvolgyi C."/>
            <person name="Papp T."/>
            <person name="Martin F.M."/>
            <person name="Miettinen O."/>
            <person name="Hibbett D.S."/>
            <person name="Nagy L.G."/>
        </authorList>
    </citation>
    <scope>NUCLEOTIDE SEQUENCE [LARGE SCALE GENOMIC DNA]</scope>
    <source>
        <strain evidence="1 2">HHB13444</strain>
    </source>
</reference>
<dbReference type="InParanoid" id="A0A5C3NWH4"/>
<dbReference type="EMBL" id="ML211691">
    <property type="protein sequence ID" value="TFK80887.1"/>
    <property type="molecule type" value="Genomic_DNA"/>
</dbReference>
<keyword evidence="2" id="KW-1185">Reference proteome</keyword>
<protein>
    <submittedName>
        <fullName evidence="1">Uncharacterized protein</fullName>
    </submittedName>
</protein>
<name>A0A5C3NWH4_9APHY</name>
<organism evidence="1 2">
    <name type="scientific">Polyporus arcularius HHB13444</name>
    <dbReference type="NCBI Taxonomy" id="1314778"/>
    <lineage>
        <taxon>Eukaryota</taxon>
        <taxon>Fungi</taxon>
        <taxon>Dikarya</taxon>
        <taxon>Basidiomycota</taxon>
        <taxon>Agaricomycotina</taxon>
        <taxon>Agaricomycetes</taxon>
        <taxon>Polyporales</taxon>
        <taxon>Polyporaceae</taxon>
        <taxon>Polyporus</taxon>
    </lineage>
</organism>
<evidence type="ECO:0000313" key="2">
    <source>
        <dbReference type="Proteomes" id="UP000308197"/>
    </source>
</evidence>
<dbReference type="Proteomes" id="UP000308197">
    <property type="component" value="Unassembled WGS sequence"/>
</dbReference>
<sequence length="313" mass="35012">MAAGYGRPGVHGWIFSRANFWRSPTRGIPGSSPAWTNILPQNSRKSLGRPDLYGRLLCTYLSRLLIESLEMPRGSSEDRPYAREAGTIHLDLARDKHASGSAGSPRSNKSYVLKYTLKLGFIRSEIDKYDVRISEDDDDEDVTDENQVVRGAIKTVTLQRLVGALRLPDGPHNQTWQRIPQELEAAFSLQAAPERRQCSIFIQKQWLNIGKRCGNVVLVIYRIGARINLVSKVISSSSEVYKLPISSDDGSVNRELSKKWGRGPVSAHKMLVQAGLEPGIPRVGERQSSRARKSIHELLVYRTRGLRIPRSAS</sequence>
<proteinExistence type="predicted"/>